<name>A0A1I4XVI7_9CLOT</name>
<reference evidence="4 5" key="1">
    <citation type="submission" date="2016-10" db="EMBL/GenBank/DDBJ databases">
        <authorList>
            <person name="de Groot N.N."/>
        </authorList>
    </citation>
    <scope>NUCLEOTIDE SEQUENCE [LARGE SCALE GENOMIC DNA]</scope>
    <source>
        <strain evidence="4 5">ML2</strain>
    </source>
</reference>
<keyword evidence="5" id="KW-1185">Reference proteome</keyword>
<evidence type="ECO:0000256" key="2">
    <source>
        <dbReference type="ARBA" id="ARBA00022801"/>
    </source>
</evidence>
<comment type="catalytic activity">
    <reaction evidence="3">
        <text>UTP + H2O = UMP + diphosphate + H(+)</text>
        <dbReference type="Rhea" id="RHEA:29395"/>
        <dbReference type="ChEBI" id="CHEBI:15377"/>
        <dbReference type="ChEBI" id="CHEBI:15378"/>
        <dbReference type="ChEBI" id="CHEBI:33019"/>
        <dbReference type="ChEBI" id="CHEBI:46398"/>
        <dbReference type="ChEBI" id="CHEBI:57865"/>
        <dbReference type="EC" id="3.6.1.9"/>
    </reaction>
</comment>
<dbReference type="NCBIfam" id="TIGR00172">
    <property type="entry name" value="maf"/>
    <property type="match status" value="1"/>
</dbReference>
<dbReference type="Proteomes" id="UP000181899">
    <property type="component" value="Unassembled WGS sequence"/>
</dbReference>
<feature type="site" description="Important for substrate specificity" evidence="3">
    <location>
        <position position="11"/>
    </location>
</feature>
<dbReference type="GO" id="GO:0036218">
    <property type="term" value="F:dTTP diphosphatase activity"/>
    <property type="evidence" value="ECO:0007669"/>
    <property type="project" value="RHEA"/>
</dbReference>
<dbReference type="SUPFAM" id="SSF52972">
    <property type="entry name" value="ITPase-like"/>
    <property type="match status" value="1"/>
</dbReference>
<sequence>MRFVLASASLRRQELLQRMNIPYEIIVSDFDEDSVSFAGNPSDYVKQLAVEKASSVSETLSGDTVVIGADTIVFANGQILGKPKNRQDAKRMMKLLQGTDHYVYSGVALIHPARNLKTAFSVVTTVSFSKMDDNEIEFYLTRDEWQDKAGAYGIQGAAGIYIREIHGDYYNVMGLPLQELYTRLREYSYIM</sequence>
<dbReference type="STRING" id="398199.SAMN05421804_104205"/>
<feature type="site" description="Important for substrate specificity" evidence="3">
    <location>
        <position position="155"/>
    </location>
</feature>
<evidence type="ECO:0000256" key="1">
    <source>
        <dbReference type="ARBA" id="ARBA00001968"/>
    </source>
</evidence>
<keyword evidence="3" id="KW-0963">Cytoplasm</keyword>
<dbReference type="InterPro" id="IPR003697">
    <property type="entry name" value="Maf-like"/>
</dbReference>
<proteinExistence type="inferred from homology"/>
<comment type="function">
    <text evidence="3">Nucleoside triphosphate pyrophosphatase that hydrolyzes dTTP and UTP. May have a dual role in cell division arrest and in preventing the incorporation of modified nucleotides into cellular nucleic acids.</text>
</comment>
<dbReference type="EC" id="3.6.1.9" evidence="3"/>
<comment type="catalytic activity">
    <reaction evidence="3">
        <text>dTTP + H2O = dTMP + diphosphate + H(+)</text>
        <dbReference type="Rhea" id="RHEA:28534"/>
        <dbReference type="ChEBI" id="CHEBI:15377"/>
        <dbReference type="ChEBI" id="CHEBI:15378"/>
        <dbReference type="ChEBI" id="CHEBI:33019"/>
        <dbReference type="ChEBI" id="CHEBI:37568"/>
        <dbReference type="ChEBI" id="CHEBI:63528"/>
        <dbReference type="EC" id="3.6.1.9"/>
    </reaction>
</comment>
<keyword evidence="3" id="KW-0546">Nucleotide metabolism</keyword>
<dbReference type="RefSeq" id="WP_074909208.1">
    <property type="nucleotide sequence ID" value="NZ_FOVK01000001.1"/>
</dbReference>
<dbReference type="GO" id="GO:0005737">
    <property type="term" value="C:cytoplasm"/>
    <property type="evidence" value="ECO:0007669"/>
    <property type="project" value="UniProtKB-SubCell"/>
</dbReference>
<protein>
    <recommendedName>
        <fullName evidence="3">dTTP/UTP pyrophosphatase</fullName>
        <shortName evidence="3">dTTPase/UTPase</shortName>
        <ecNumber evidence="3">3.6.1.9</ecNumber>
    </recommendedName>
    <alternativeName>
        <fullName evidence="3">Nucleoside triphosphate pyrophosphatase</fullName>
    </alternativeName>
    <alternativeName>
        <fullName evidence="3">Nucleotide pyrophosphatase</fullName>
        <shortName evidence="3">Nucleotide PPase</shortName>
    </alternativeName>
</protein>
<dbReference type="InterPro" id="IPR029001">
    <property type="entry name" value="ITPase-like_fam"/>
</dbReference>
<evidence type="ECO:0000313" key="4">
    <source>
        <dbReference type="EMBL" id="SFN29855.1"/>
    </source>
</evidence>
<dbReference type="GO" id="GO:0036221">
    <property type="term" value="F:UTP diphosphatase activity"/>
    <property type="evidence" value="ECO:0007669"/>
    <property type="project" value="RHEA"/>
</dbReference>
<dbReference type="EMBL" id="FOVK01000001">
    <property type="protein sequence ID" value="SFN29855.1"/>
    <property type="molecule type" value="Genomic_DNA"/>
</dbReference>
<keyword evidence="2 3" id="KW-0378">Hydrolase</keyword>
<dbReference type="PANTHER" id="PTHR43213">
    <property type="entry name" value="BIFUNCTIONAL DTTP/UTP PYROPHOSPHATASE/METHYLTRANSFERASE PROTEIN-RELATED"/>
    <property type="match status" value="1"/>
</dbReference>
<comment type="caution">
    <text evidence="3">Lacks conserved residue(s) required for the propagation of feature annotation.</text>
</comment>
<comment type="cofactor">
    <cofactor evidence="1 3">
        <name>a divalent metal cation</name>
        <dbReference type="ChEBI" id="CHEBI:60240"/>
    </cofactor>
</comment>
<dbReference type="Gene3D" id="3.90.950.10">
    <property type="match status" value="1"/>
</dbReference>
<evidence type="ECO:0000256" key="3">
    <source>
        <dbReference type="HAMAP-Rule" id="MF_00528"/>
    </source>
</evidence>
<dbReference type="PIRSF" id="PIRSF006305">
    <property type="entry name" value="Maf"/>
    <property type="match status" value="1"/>
</dbReference>
<comment type="similarity">
    <text evidence="3">Belongs to the Maf family. YhdE subfamily.</text>
</comment>
<dbReference type="AlphaFoldDB" id="A0A1I4XVI7"/>
<dbReference type="HAMAP" id="MF_00528">
    <property type="entry name" value="Maf"/>
    <property type="match status" value="1"/>
</dbReference>
<dbReference type="CDD" id="cd00555">
    <property type="entry name" value="Maf"/>
    <property type="match status" value="1"/>
</dbReference>
<feature type="active site" description="Proton acceptor" evidence="3">
    <location>
        <position position="70"/>
    </location>
</feature>
<comment type="subcellular location">
    <subcellularLocation>
        <location evidence="3">Cytoplasm</location>
    </subcellularLocation>
</comment>
<dbReference type="GO" id="GO:0009117">
    <property type="term" value="P:nucleotide metabolic process"/>
    <property type="evidence" value="ECO:0007669"/>
    <property type="project" value="UniProtKB-KW"/>
</dbReference>
<accession>A0A1I4XVI7</accession>
<dbReference type="PANTHER" id="PTHR43213:SF5">
    <property type="entry name" value="BIFUNCTIONAL DTTP_UTP PYROPHOSPHATASE_METHYLTRANSFERASE PROTEIN-RELATED"/>
    <property type="match status" value="1"/>
</dbReference>
<organism evidence="4 5">
    <name type="scientific">Proteiniclasticum ruminis</name>
    <dbReference type="NCBI Taxonomy" id="398199"/>
    <lineage>
        <taxon>Bacteria</taxon>
        <taxon>Bacillati</taxon>
        <taxon>Bacillota</taxon>
        <taxon>Clostridia</taxon>
        <taxon>Eubacteriales</taxon>
        <taxon>Clostridiaceae</taxon>
        <taxon>Proteiniclasticum</taxon>
    </lineage>
</organism>
<evidence type="ECO:0000313" key="5">
    <source>
        <dbReference type="Proteomes" id="UP000181899"/>
    </source>
</evidence>
<dbReference type="Pfam" id="PF02545">
    <property type="entry name" value="Maf"/>
    <property type="match status" value="1"/>
</dbReference>
<gene>
    <name evidence="4" type="ORF">SAMN04488695_101217</name>
</gene>
<dbReference type="OrthoDB" id="9807767at2"/>
<feature type="site" description="Important for substrate specificity" evidence="3">
    <location>
        <position position="71"/>
    </location>
</feature>